<keyword evidence="4" id="KW-1185">Reference proteome</keyword>
<evidence type="ECO:0000313" key="1">
    <source>
        <dbReference type="EMBL" id="EOI04961.1"/>
    </source>
</evidence>
<organism evidence="1 3">
    <name type="scientific">Enterococcus moraviensis ATCC BAA-383</name>
    <dbReference type="NCBI Taxonomy" id="1158609"/>
    <lineage>
        <taxon>Bacteria</taxon>
        <taxon>Bacillati</taxon>
        <taxon>Bacillota</taxon>
        <taxon>Bacilli</taxon>
        <taxon>Lactobacillales</taxon>
        <taxon>Enterococcaceae</taxon>
        <taxon>Enterococcus</taxon>
    </lineage>
</organism>
<dbReference type="EMBL" id="AJAS01000006">
    <property type="protein sequence ID" value="EOI04961.1"/>
    <property type="molecule type" value="Genomic_DNA"/>
</dbReference>
<sequence>MANDFFCDYKANPVTQLTQESQGKIKIIQLFVENGCIKIGKSSYPIVYGDVYFINEGECYSIEELEEELIQNTILFSAGELKKLAKILDFESDYEKIFEKNGHFHVASPHYKAIDKRFREAFSVIETKKSFSKALFLSRVVELLNYAVVTLEKRK</sequence>
<dbReference type="AlphaFoldDB" id="R2RBG2"/>
<dbReference type="Proteomes" id="UP000014157">
    <property type="component" value="Unassembled WGS sequence"/>
</dbReference>
<gene>
    <name evidence="2" type="ORF">I586_03403</name>
    <name evidence="1" type="ORF">UAY_00662</name>
</gene>
<dbReference type="EMBL" id="ASWB01000005">
    <property type="protein sequence ID" value="EOT63969.1"/>
    <property type="molecule type" value="Genomic_DNA"/>
</dbReference>
<evidence type="ECO:0000313" key="2">
    <source>
        <dbReference type="EMBL" id="EOT63969.1"/>
    </source>
</evidence>
<dbReference type="eggNOG" id="ENOG50343DM">
    <property type="taxonomic scope" value="Bacteria"/>
</dbReference>
<name>R2RBG2_9ENTE</name>
<dbReference type="RefSeq" id="WP_010764062.1">
    <property type="nucleotide sequence ID" value="NZ_ASWB01000005.1"/>
</dbReference>
<accession>R2RBG2</accession>
<comment type="caution">
    <text evidence="1">The sequence shown here is derived from an EMBL/GenBank/DDBJ whole genome shotgun (WGS) entry which is preliminary data.</text>
</comment>
<protein>
    <submittedName>
        <fullName evidence="1">Uncharacterized protein</fullName>
    </submittedName>
</protein>
<evidence type="ECO:0000313" key="3">
    <source>
        <dbReference type="Proteomes" id="UP000013781"/>
    </source>
</evidence>
<dbReference type="HOGENOM" id="CLU_1757547_0_0_9"/>
<dbReference type="OrthoDB" id="2183967at2"/>
<evidence type="ECO:0000313" key="4">
    <source>
        <dbReference type="Proteomes" id="UP000014157"/>
    </source>
</evidence>
<reference evidence="1 3" key="1">
    <citation type="submission" date="2013-02" db="EMBL/GenBank/DDBJ databases">
        <title>The Genome Sequence of Enterococcus moraviensis BAA-383.</title>
        <authorList>
            <consortium name="The Broad Institute Genome Sequencing Platform"/>
            <consortium name="The Broad Institute Genome Sequencing Center for Infectious Disease"/>
            <person name="Earl A.M."/>
            <person name="Gilmore M.S."/>
            <person name="Lebreton F."/>
            <person name="Walker B."/>
            <person name="Young S.K."/>
            <person name="Zeng Q."/>
            <person name="Gargeya S."/>
            <person name="Fitzgerald M."/>
            <person name="Haas B."/>
            <person name="Abouelleil A."/>
            <person name="Alvarado L."/>
            <person name="Arachchi H.M."/>
            <person name="Berlin A.M."/>
            <person name="Chapman S.B."/>
            <person name="Dewar J."/>
            <person name="Goldberg J."/>
            <person name="Griggs A."/>
            <person name="Gujja S."/>
            <person name="Hansen M."/>
            <person name="Howarth C."/>
            <person name="Imamovic A."/>
            <person name="Larimer J."/>
            <person name="McCowan C."/>
            <person name="Murphy C."/>
            <person name="Neiman D."/>
            <person name="Pearson M."/>
            <person name="Priest M."/>
            <person name="Roberts A."/>
            <person name="Saif S."/>
            <person name="Shea T."/>
            <person name="Sisk P."/>
            <person name="Sykes S."/>
            <person name="Wortman J."/>
            <person name="Nusbaum C."/>
            <person name="Birren B."/>
        </authorList>
    </citation>
    <scope>NUCLEOTIDE SEQUENCE [LARGE SCALE GENOMIC DNA]</scope>
    <source>
        <strain evidence="1 3">ATCC BAA-383</strain>
    </source>
</reference>
<dbReference type="Proteomes" id="UP000013781">
    <property type="component" value="Unassembled WGS sequence"/>
</dbReference>
<proteinExistence type="predicted"/>
<dbReference type="PATRIC" id="fig|1158609.3.peg.628"/>
<reference evidence="2 4" key="2">
    <citation type="submission" date="2013-03" db="EMBL/GenBank/DDBJ databases">
        <title>The Genome Sequence of Enterococcus moraviensis BAA-383 (PacBio/Illumina hybrid assembly).</title>
        <authorList>
            <consortium name="The Broad Institute Genomics Platform"/>
            <consortium name="The Broad Institute Genome Sequencing Center for Infectious Disease"/>
            <person name="Earl A."/>
            <person name="Russ C."/>
            <person name="Gilmore M."/>
            <person name="Surin D."/>
            <person name="Walker B."/>
            <person name="Young S."/>
            <person name="Zeng Q."/>
            <person name="Gargeya S."/>
            <person name="Fitzgerald M."/>
            <person name="Haas B."/>
            <person name="Abouelleil A."/>
            <person name="Allen A.W."/>
            <person name="Alvarado L."/>
            <person name="Arachchi H.M."/>
            <person name="Berlin A.M."/>
            <person name="Chapman S.B."/>
            <person name="Gainer-Dewar J."/>
            <person name="Goldberg J."/>
            <person name="Griggs A."/>
            <person name="Gujja S."/>
            <person name="Hansen M."/>
            <person name="Howarth C."/>
            <person name="Imamovic A."/>
            <person name="Ireland A."/>
            <person name="Larimer J."/>
            <person name="McCowan C."/>
            <person name="Murphy C."/>
            <person name="Pearson M."/>
            <person name="Poon T.W."/>
            <person name="Priest M."/>
            <person name="Roberts A."/>
            <person name="Saif S."/>
            <person name="Shea T."/>
            <person name="Sisk P."/>
            <person name="Sykes S."/>
            <person name="Wortman J."/>
            <person name="Nusbaum C."/>
            <person name="Birren B."/>
        </authorList>
    </citation>
    <scope>NUCLEOTIDE SEQUENCE [LARGE SCALE GENOMIC DNA]</scope>
    <source>
        <strain evidence="2 4">ATCC BAA-383</strain>
    </source>
</reference>